<reference evidence="2 3" key="1">
    <citation type="submission" date="2015-07" db="EMBL/GenBank/DDBJ databases">
        <title>Comparative genomics of the Sigatoka disease complex on banana suggests a link between parallel evolutionary changes in Pseudocercospora fijiensis and Pseudocercospora eumusae and increased virulence on the banana host.</title>
        <authorList>
            <person name="Chang T.-C."/>
            <person name="Salvucci A."/>
            <person name="Crous P.W."/>
            <person name="Stergiopoulos I."/>
        </authorList>
    </citation>
    <scope>NUCLEOTIDE SEQUENCE [LARGE SCALE GENOMIC DNA]</scope>
    <source>
        <strain evidence="2 3">CBS 114824</strain>
    </source>
</reference>
<dbReference type="EMBL" id="LFZN01000106">
    <property type="protein sequence ID" value="KXS98777.1"/>
    <property type="molecule type" value="Genomic_DNA"/>
</dbReference>
<dbReference type="AlphaFoldDB" id="A0A139H8M8"/>
<dbReference type="Proteomes" id="UP000070133">
    <property type="component" value="Unassembled WGS sequence"/>
</dbReference>
<accession>A0A139H8M8</accession>
<evidence type="ECO:0000313" key="2">
    <source>
        <dbReference type="EMBL" id="KXS98777.1"/>
    </source>
</evidence>
<dbReference type="OrthoDB" id="10522648at2759"/>
<sequence>MASLDNAFLDPSREGSHNMINGSGPAHASNLTTRSRASSVASSKYVPQDYLFAKKTPAELLNPPTQGGALVPVDETSSEATPGLLAGLAQAQNHDALIVPALSEATTQHEAINDKVRMMITITRLKTALFNGVEVIESEVTTAITRLIVTSTDRGDRARIPTTTIRTHPPHRGIHQNQRTGKTKTSLLREHLPPQKSGVPRT</sequence>
<feature type="compositionally biased region" description="Polar residues" evidence="1">
    <location>
        <begin position="175"/>
        <end position="186"/>
    </location>
</feature>
<name>A0A139H8M8_9PEZI</name>
<feature type="region of interest" description="Disordered" evidence="1">
    <location>
        <begin position="162"/>
        <end position="202"/>
    </location>
</feature>
<feature type="region of interest" description="Disordered" evidence="1">
    <location>
        <begin position="1"/>
        <end position="35"/>
    </location>
</feature>
<comment type="caution">
    <text evidence="2">The sequence shown here is derived from an EMBL/GenBank/DDBJ whole genome shotgun (WGS) entry which is preliminary data.</text>
</comment>
<organism evidence="2 3">
    <name type="scientific">Pseudocercospora eumusae</name>
    <dbReference type="NCBI Taxonomy" id="321146"/>
    <lineage>
        <taxon>Eukaryota</taxon>
        <taxon>Fungi</taxon>
        <taxon>Dikarya</taxon>
        <taxon>Ascomycota</taxon>
        <taxon>Pezizomycotina</taxon>
        <taxon>Dothideomycetes</taxon>
        <taxon>Dothideomycetidae</taxon>
        <taxon>Mycosphaerellales</taxon>
        <taxon>Mycosphaerellaceae</taxon>
        <taxon>Pseudocercospora</taxon>
    </lineage>
</organism>
<evidence type="ECO:0000313" key="3">
    <source>
        <dbReference type="Proteomes" id="UP000070133"/>
    </source>
</evidence>
<gene>
    <name evidence="2" type="ORF">AC578_9060</name>
</gene>
<keyword evidence="3" id="KW-1185">Reference proteome</keyword>
<proteinExistence type="predicted"/>
<protein>
    <submittedName>
        <fullName evidence="2">Uncharacterized protein</fullName>
    </submittedName>
</protein>
<evidence type="ECO:0000256" key="1">
    <source>
        <dbReference type="SAM" id="MobiDB-lite"/>
    </source>
</evidence>